<evidence type="ECO:0000256" key="1">
    <source>
        <dbReference type="ARBA" id="ARBA00022801"/>
    </source>
</evidence>
<keyword evidence="2" id="KW-0472">Membrane</keyword>
<feature type="domain" description="PPM-type phosphatase" evidence="3">
    <location>
        <begin position="450"/>
        <end position="669"/>
    </location>
</feature>
<dbReference type="EMBL" id="AP024563">
    <property type="protein sequence ID" value="BCU07084.1"/>
    <property type="molecule type" value="Genomic_DNA"/>
</dbReference>
<dbReference type="InterPro" id="IPR036457">
    <property type="entry name" value="PPM-type-like_dom_sf"/>
</dbReference>
<dbReference type="SMART" id="SM00331">
    <property type="entry name" value="PP2C_SIG"/>
    <property type="match status" value="1"/>
</dbReference>
<name>A0ABN6GBQ3_9GAMM</name>
<dbReference type="PANTHER" id="PTHR43156:SF2">
    <property type="entry name" value="STAGE II SPORULATION PROTEIN E"/>
    <property type="match status" value="1"/>
</dbReference>
<dbReference type="InterPro" id="IPR052016">
    <property type="entry name" value="Bact_Sigma-Reg"/>
</dbReference>
<organism evidence="4 5">
    <name type="scientific">Allochromatium tepidum</name>
    <dbReference type="NCBI Taxonomy" id="553982"/>
    <lineage>
        <taxon>Bacteria</taxon>
        <taxon>Pseudomonadati</taxon>
        <taxon>Pseudomonadota</taxon>
        <taxon>Gammaproteobacteria</taxon>
        <taxon>Chromatiales</taxon>
        <taxon>Chromatiaceae</taxon>
        <taxon>Allochromatium</taxon>
    </lineage>
</organism>
<proteinExistence type="predicted"/>
<evidence type="ECO:0000259" key="3">
    <source>
        <dbReference type="PROSITE" id="PS51746"/>
    </source>
</evidence>
<reference evidence="4 5" key="1">
    <citation type="submission" date="2021-04" db="EMBL/GenBank/DDBJ databases">
        <title>Complete genome sequencing of Allochromatium tepidum strain NZ.</title>
        <authorList>
            <person name="Tsukatani Y."/>
            <person name="Mori H."/>
        </authorList>
    </citation>
    <scope>NUCLEOTIDE SEQUENCE [LARGE SCALE GENOMIC DNA]</scope>
    <source>
        <strain evidence="4 5">NZ</strain>
    </source>
</reference>
<dbReference type="InterPro" id="IPR001932">
    <property type="entry name" value="PPM-type_phosphatase-like_dom"/>
</dbReference>
<gene>
    <name evidence="4" type="ORF">Atep_17610</name>
</gene>
<protein>
    <recommendedName>
        <fullName evidence="3">PPM-type phosphatase domain-containing protein</fullName>
    </recommendedName>
</protein>
<evidence type="ECO:0000313" key="5">
    <source>
        <dbReference type="Proteomes" id="UP000680679"/>
    </source>
</evidence>
<dbReference type="PROSITE" id="PS51746">
    <property type="entry name" value="PPM_2"/>
    <property type="match status" value="1"/>
</dbReference>
<dbReference type="PANTHER" id="PTHR43156">
    <property type="entry name" value="STAGE II SPORULATION PROTEIN E-RELATED"/>
    <property type="match status" value="1"/>
</dbReference>
<dbReference type="Gene3D" id="3.60.40.10">
    <property type="entry name" value="PPM-type phosphatase domain"/>
    <property type="match status" value="1"/>
</dbReference>
<dbReference type="SUPFAM" id="SSF81606">
    <property type="entry name" value="PP2C-like"/>
    <property type="match status" value="1"/>
</dbReference>
<evidence type="ECO:0000256" key="2">
    <source>
        <dbReference type="SAM" id="Phobius"/>
    </source>
</evidence>
<evidence type="ECO:0000313" key="4">
    <source>
        <dbReference type="EMBL" id="BCU07084.1"/>
    </source>
</evidence>
<keyword evidence="2" id="KW-1133">Transmembrane helix</keyword>
<dbReference type="Gene3D" id="3.30.450.20">
    <property type="entry name" value="PAS domain"/>
    <property type="match status" value="1"/>
</dbReference>
<keyword evidence="1" id="KW-0378">Hydrolase</keyword>
<sequence>MTSVSGSRRSANLFKNYNRLIGIAYTLIIIALVLFFAHLLQGKMSEEIELIGGHVSRHAQFFEFVLRSSADHLETLRMSASQRLDHPLYSGPELLDHPPGAWLQEDGTRHLFHLDALPAPDDGGNLIGLGTLRDRSPEFYEDLNVALRINHEWSSLIFTLPSAAQASFLLEKEFKAVFPWRNSSSLFFDPSLYQDPVWIMGLPSNNPDREKYWAPVYFAGKDIGLLVPEAAPVYIGSRFVGIIAIDTSIDYLNRINSDFTYPLGLTFLVDRRQQVLAHPDLYANPLEVTATPTLDQAVPLDLSDVIDRLRRLKSGEPARINGYLVIRHGLITAPWSLFYVVPESALWWRVGSVAGPAMLVVMLGLVILMSLTYFLTSREFVGPADKLVRHIAAASNFEPVTIPTVPSGWRPWFETITRAFQESMQLIALRQELDIAAKIQQSILPRHWPKHDSYTLWGRMRPAKEVGGDFYDHFDVAETLQGIVVADVSGKGIPAGLFGMVSKTLLRSAATQGSLDIGGTIAKVNDDLSEENDACMFVTLFYAIFDPGSGVLEFVNAGHPPPLLIHADGRAEYLQGTGGMALGVMSEIDYKVSNIRLSPGDTLLMFTDGVTEAIDAAGEEFGTQRLSTLFFDKQTLDPSPVVDMVFEAVDRFADGIEQFDDITCVALRYRGIDSGFDSNSDPGETPQ</sequence>
<dbReference type="Proteomes" id="UP000680679">
    <property type="component" value="Chromosome"/>
</dbReference>
<accession>A0ABN6GBQ3</accession>
<dbReference type="Pfam" id="PF07228">
    <property type="entry name" value="SpoIIE"/>
    <property type="match status" value="1"/>
</dbReference>
<keyword evidence="2" id="KW-0812">Transmembrane</keyword>
<keyword evidence="5" id="KW-1185">Reference proteome</keyword>
<feature type="transmembrane region" description="Helical" evidence="2">
    <location>
        <begin position="20"/>
        <end position="40"/>
    </location>
</feature>